<accession>A0A7C3VUX4</accession>
<sequence>MKSALSLAETIAAKMQDLSSQRQQQVLDFIEFLLQQDTPPEKFLHPDGRPMSALEAAGDLVGCIEGPGDLSMKKQELKRHPVQ</sequence>
<protein>
    <submittedName>
        <fullName evidence="1">DUF2281 domain-containing protein</fullName>
    </submittedName>
</protein>
<dbReference type="AlphaFoldDB" id="A0A7C3VUX4"/>
<evidence type="ECO:0000313" key="1">
    <source>
        <dbReference type="EMBL" id="HGG03296.1"/>
    </source>
</evidence>
<organism evidence="1">
    <name type="scientific">Planktothricoides sp. SpSt-374</name>
    <dbReference type="NCBI Taxonomy" id="2282167"/>
    <lineage>
        <taxon>Bacteria</taxon>
        <taxon>Bacillati</taxon>
        <taxon>Cyanobacteriota</taxon>
        <taxon>Cyanophyceae</taxon>
        <taxon>Oscillatoriophycideae</taxon>
        <taxon>Oscillatoriales</taxon>
        <taxon>Oscillatoriaceae</taxon>
        <taxon>Planktothricoides</taxon>
    </lineage>
</organism>
<gene>
    <name evidence="1" type="ORF">ENR15_22315</name>
</gene>
<name>A0A7C3VUX4_9CYAN</name>
<proteinExistence type="predicted"/>
<reference evidence="1" key="1">
    <citation type="journal article" date="2020" name="mSystems">
        <title>Genome- and Community-Level Interaction Insights into Carbon Utilization and Element Cycling Functions of Hydrothermarchaeota in Hydrothermal Sediment.</title>
        <authorList>
            <person name="Zhou Z."/>
            <person name="Liu Y."/>
            <person name="Xu W."/>
            <person name="Pan J."/>
            <person name="Luo Z.H."/>
            <person name="Li M."/>
        </authorList>
    </citation>
    <scope>NUCLEOTIDE SEQUENCE [LARGE SCALE GENOMIC DNA]</scope>
    <source>
        <strain evidence="1">SpSt-374</strain>
    </source>
</reference>
<comment type="caution">
    <text evidence="1">The sequence shown here is derived from an EMBL/GenBank/DDBJ whole genome shotgun (WGS) entry which is preliminary data.</text>
</comment>
<dbReference type="EMBL" id="DSPX01000230">
    <property type="protein sequence ID" value="HGG03296.1"/>
    <property type="molecule type" value="Genomic_DNA"/>
</dbReference>